<keyword evidence="2" id="KW-0472">Membrane</keyword>
<sequence>MKYVVIEVHESYVVVLDQEGTFSLALNFNYQLGDQIDAIIPYEDITTQEVVTHKRRKWIPRFAVLSVCIALILFIIPTFNTPVAAASIWLSYNPEYRIDIDTDGNILEIEGLNPDAVEALESMNCKHKTYIDFANAIIDYGMQNDTLVDGKTIEVYIDTDDQKLYDSISNNLELNLKEKLCHKEIDYEIEHISKKHERKQEQHQNQGNPSTTPDEHQQQQQNNNRQQNNKQHNTQEETHEQKREQEKKQHNK</sequence>
<evidence type="ECO:0000313" key="5">
    <source>
        <dbReference type="Proteomes" id="UP000294743"/>
    </source>
</evidence>
<gene>
    <name evidence="4" type="ORF">EDD63_10215</name>
</gene>
<dbReference type="AlphaFoldDB" id="A0A4V3G9A2"/>
<dbReference type="InterPro" id="IPR055431">
    <property type="entry name" value="RsgI_M"/>
</dbReference>
<dbReference type="RefSeq" id="WP_134167519.1">
    <property type="nucleotide sequence ID" value="NZ_SODD01000002.1"/>
</dbReference>
<organism evidence="4 5">
    <name type="scientific">Breznakia blatticola</name>
    <dbReference type="NCBI Taxonomy" id="1754012"/>
    <lineage>
        <taxon>Bacteria</taxon>
        <taxon>Bacillati</taxon>
        <taxon>Bacillota</taxon>
        <taxon>Erysipelotrichia</taxon>
        <taxon>Erysipelotrichales</taxon>
        <taxon>Erysipelotrichaceae</taxon>
        <taxon>Breznakia</taxon>
    </lineage>
</organism>
<feature type="transmembrane region" description="Helical" evidence="2">
    <location>
        <begin position="62"/>
        <end position="90"/>
    </location>
</feature>
<proteinExistence type="predicted"/>
<dbReference type="Pfam" id="PF23750">
    <property type="entry name" value="RsgI_M"/>
    <property type="match status" value="1"/>
</dbReference>
<comment type="caution">
    <text evidence="4">The sequence shown here is derived from an EMBL/GenBank/DDBJ whole genome shotgun (WGS) entry which is preliminary data.</text>
</comment>
<evidence type="ECO:0000256" key="2">
    <source>
        <dbReference type="SAM" id="Phobius"/>
    </source>
</evidence>
<name>A0A4V3G9A2_9FIRM</name>
<dbReference type="EMBL" id="SODD01000002">
    <property type="protein sequence ID" value="TDW25994.1"/>
    <property type="molecule type" value="Genomic_DNA"/>
</dbReference>
<dbReference type="OrthoDB" id="1985537at2"/>
<keyword evidence="2" id="KW-0812">Transmembrane</keyword>
<evidence type="ECO:0000256" key="1">
    <source>
        <dbReference type="SAM" id="MobiDB-lite"/>
    </source>
</evidence>
<reference evidence="4 5" key="1">
    <citation type="submission" date="2019-03" db="EMBL/GenBank/DDBJ databases">
        <title>Genomic Encyclopedia of Type Strains, Phase IV (KMG-IV): sequencing the most valuable type-strain genomes for metagenomic binning, comparative biology and taxonomic classification.</title>
        <authorList>
            <person name="Goeker M."/>
        </authorList>
    </citation>
    <scope>NUCLEOTIDE SEQUENCE [LARGE SCALE GENOMIC DNA]</scope>
    <source>
        <strain evidence="4 5">DSM 28867</strain>
    </source>
</reference>
<feature type="compositionally biased region" description="Polar residues" evidence="1">
    <location>
        <begin position="203"/>
        <end position="212"/>
    </location>
</feature>
<protein>
    <recommendedName>
        <fullName evidence="3">Anti-sigma factor RsgI-like middle domain-containing protein</fullName>
    </recommendedName>
</protein>
<feature type="region of interest" description="Disordered" evidence="1">
    <location>
        <begin position="195"/>
        <end position="252"/>
    </location>
</feature>
<feature type="compositionally biased region" description="Low complexity" evidence="1">
    <location>
        <begin position="218"/>
        <end position="232"/>
    </location>
</feature>
<evidence type="ECO:0000259" key="3">
    <source>
        <dbReference type="Pfam" id="PF23750"/>
    </source>
</evidence>
<keyword evidence="2" id="KW-1133">Transmembrane helix</keyword>
<keyword evidence="5" id="KW-1185">Reference proteome</keyword>
<dbReference type="Proteomes" id="UP000294743">
    <property type="component" value="Unassembled WGS sequence"/>
</dbReference>
<evidence type="ECO:0000313" key="4">
    <source>
        <dbReference type="EMBL" id="TDW25994.1"/>
    </source>
</evidence>
<feature type="domain" description="Anti-sigma factor RsgI-like middle" evidence="3">
    <location>
        <begin position="89"/>
        <end position="206"/>
    </location>
</feature>
<accession>A0A4V3G9A2</accession>
<feature type="compositionally biased region" description="Basic and acidic residues" evidence="1">
    <location>
        <begin position="233"/>
        <end position="252"/>
    </location>
</feature>